<evidence type="ECO:0000313" key="2">
    <source>
        <dbReference type="EMBL" id="MFB9523302.1"/>
    </source>
</evidence>
<evidence type="ECO:0000313" key="3">
    <source>
        <dbReference type="Proteomes" id="UP001589718"/>
    </source>
</evidence>
<proteinExistence type="predicted"/>
<comment type="caution">
    <text evidence="2">The sequence shown here is derived from an EMBL/GenBank/DDBJ whole genome shotgun (WGS) entry which is preliminary data.</text>
</comment>
<organism evidence="2 3">
    <name type="scientific">Streptomyces cremeus</name>
    <dbReference type="NCBI Taxonomy" id="66881"/>
    <lineage>
        <taxon>Bacteria</taxon>
        <taxon>Bacillati</taxon>
        <taxon>Actinomycetota</taxon>
        <taxon>Actinomycetes</taxon>
        <taxon>Kitasatosporales</taxon>
        <taxon>Streptomycetaceae</taxon>
        <taxon>Streptomyces</taxon>
    </lineage>
</organism>
<dbReference type="Proteomes" id="UP001589718">
    <property type="component" value="Unassembled WGS sequence"/>
</dbReference>
<feature type="domain" description="YbaK/aminoacyl-tRNA synthetase-associated" evidence="1">
    <location>
        <begin position="56"/>
        <end position="176"/>
    </location>
</feature>
<protein>
    <submittedName>
        <fullName evidence="2">YbaK/EbsC family protein</fullName>
    </submittedName>
</protein>
<gene>
    <name evidence="2" type="ORF">ACFFTU_25490</name>
</gene>
<keyword evidence="3" id="KW-1185">Reference proteome</keyword>
<reference evidence="2 3" key="1">
    <citation type="submission" date="2024-09" db="EMBL/GenBank/DDBJ databases">
        <authorList>
            <person name="Sun Q."/>
            <person name="Mori K."/>
        </authorList>
    </citation>
    <scope>NUCLEOTIDE SEQUENCE [LARGE SCALE GENOMIC DNA]</scope>
    <source>
        <strain evidence="2 3">JCM 4362</strain>
    </source>
</reference>
<dbReference type="InterPro" id="IPR007214">
    <property type="entry name" value="YbaK/aa-tRNA-synth-assoc-dom"/>
</dbReference>
<sequence length="192" mass="19878">MSTPASTHGNSLFERFTDLSPARDRLDDLVTPVAAAVRDWEGPVSAADVLYTETDPAVADTAAFVEHYGDDLLAASANCVIVAAKRGGETTFAACVVPSAARADVNGVVRRQLGARKVSFAPMDTAVGLTGMEYGGITPIGLPADWPLLVDASLLEWEQVLIGSGRRTGKLVVPGSAFAQLPGVVVLTGLAA</sequence>
<dbReference type="InterPro" id="IPR036754">
    <property type="entry name" value="YbaK/aa-tRNA-synt-asso_dom_sf"/>
</dbReference>
<dbReference type="Pfam" id="PF04073">
    <property type="entry name" value="tRNA_edit"/>
    <property type="match status" value="1"/>
</dbReference>
<evidence type="ECO:0000259" key="1">
    <source>
        <dbReference type="Pfam" id="PF04073"/>
    </source>
</evidence>
<dbReference type="RefSeq" id="WP_345226055.1">
    <property type="nucleotide sequence ID" value="NZ_BAAAXE010000013.1"/>
</dbReference>
<dbReference type="EMBL" id="JBHMCR010000017">
    <property type="protein sequence ID" value="MFB9523302.1"/>
    <property type="molecule type" value="Genomic_DNA"/>
</dbReference>
<dbReference type="Gene3D" id="3.90.960.10">
    <property type="entry name" value="YbaK/aminoacyl-tRNA synthetase-associated domain"/>
    <property type="match status" value="1"/>
</dbReference>
<accession>A0ABV5PJB4</accession>
<dbReference type="SUPFAM" id="SSF55826">
    <property type="entry name" value="YbaK/ProRS associated domain"/>
    <property type="match status" value="1"/>
</dbReference>
<name>A0ABV5PJB4_STRCM</name>